<dbReference type="Proteomes" id="UP000663879">
    <property type="component" value="Unassembled WGS sequence"/>
</dbReference>
<name>A0A814MFD6_9BILA</name>
<accession>A0A814MFD6</accession>
<dbReference type="EMBL" id="CAJNOC010006406">
    <property type="protein sequence ID" value="CAF1077274.1"/>
    <property type="molecule type" value="Genomic_DNA"/>
</dbReference>
<evidence type="ECO:0000313" key="1">
    <source>
        <dbReference type="EMBL" id="CAF1077274.1"/>
    </source>
</evidence>
<organism evidence="1 2">
    <name type="scientific">Brachionus calyciflorus</name>
    <dbReference type="NCBI Taxonomy" id="104777"/>
    <lineage>
        <taxon>Eukaryota</taxon>
        <taxon>Metazoa</taxon>
        <taxon>Spiralia</taxon>
        <taxon>Gnathifera</taxon>
        <taxon>Rotifera</taxon>
        <taxon>Eurotatoria</taxon>
        <taxon>Monogononta</taxon>
        <taxon>Pseudotrocha</taxon>
        <taxon>Ploima</taxon>
        <taxon>Brachionidae</taxon>
        <taxon>Brachionus</taxon>
    </lineage>
</organism>
<evidence type="ECO:0000313" key="2">
    <source>
        <dbReference type="Proteomes" id="UP000663879"/>
    </source>
</evidence>
<protein>
    <submittedName>
        <fullName evidence="1">Uncharacterized protein</fullName>
    </submittedName>
</protein>
<keyword evidence="2" id="KW-1185">Reference proteome</keyword>
<reference evidence="1" key="1">
    <citation type="submission" date="2021-02" db="EMBL/GenBank/DDBJ databases">
        <authorList>
            <person name="Nowell W R."/>
        </authorList>
    </citation>
    <scope>NUCLEOTIDE SEQUENCE</scope>
    <source>
        <strain evidence="1">Ploen Becks lab</strain>
    </source>
</reference>
<dbReference type="AlphaFoldDB" id="A0A814MFD6"/>
<proteinExistence type="predicted"/>
<comment type="caution">
    <text evidence="1">The sequence shown here is derived from an EMBL/GenBank/DDBJ whole genome shotgun (WGS) entry which is preliminary data.</text>
</comment>
<sequence length="89" mass="10630">MEFRLKRVDCIIFNDCQTDQQTEDKNIAQLIEWKNLSDSRPDVKGLAGELRTLWLQWNRLTVINGVLYRSWKIDGDTVRYQYVVPIDKR</sequence>
<gene>
    <name evidence="1" type="ORF">OXX778_LOCUS20022</name>
</gene>